<dbReference type="SUPFAM" id="SSF50494">
    <property type="entry name" value="Trypsin-like serine proteases"/>
    <property type="match status" value="1"/>
</dbReference>
<feature type="domain" description="Peptidase S1" evidence="3">
    <location>
        <begin position="28"/>
        <end position="271"/>
    </location>
</feature>
<proteinExistence type="predicted"/>
<dbReference type="FunFam" id="2.40.10.10:FF:000068">
    <property type="entry name" value="transmembrane protease serine 2"/>
    <property type="match status" value="1"/>
</dbReference>
<dbReference type="SMART" id="SM00020">
    <property type="entry name" value="Tryp_SPc"/>
    <property type="match status" value="1"/>
</dbReference>
<dbReference type="InterPro" id="IPR009003">
    <property type="entry name" value="Peptidase_S1_PA"/>
</dbReference>
<dbReference type="GO" id="GO:0006508">
    <property type="term" value="P:proteolysis"/>
    <property type="evidence" value="ECO:0007669"/>
    <property type="project" value="InterPro"/>
</dbReference>
<evidence type="ECO:0000313" key="4">
    <source>
        <dbReference type="EMBL" id="CAH0109902.1"/>
    </source>
</evidence>
<dbReference type="Proteomes" id="UP000789390">
    <property type="component" value="Unassembled WGS sequence"/>
</dbReference>
<evidence type="ECO:0000256" key="2">
    <source>
        <dbReference type="SAM" id="SignalP"/>
    </source>
</evidence>
<dbReference type="AlphaFoldDB" id="A0A8J2S5T4"/>
<organism evidence="4 5">
    <name type="scientific">Daphnia galeata</name>
    <dbReference type="NCBI Taxonomy" id="27404"/>
    <lineage>
        <taxon>Eukaryota</taxon>
        <taxon>Metazoa</taxon>
        <taxon>Ecdysozoa</taxon>
        <taxon>Arthropoda</taxon>
        <taxon>Crustacea</taxon>
        <taxon>Branchiopoda</taxon>
        <taxon>Diplostraca</taxon>
        <taxon>Cladocera</taxon>
        <taxon>Anomopoda</taxon>
        <taxon>Daphniidae</taxon>
        <taxon>Daphnia</taxon>
    </lineage>
</organism>
<keyword evidence="2" id="KW-0732">Signal</keyword>
<dbReference type="PANTHER" id="PTHR24258:SF140">
    <property type="entry name" value="BCDNA.GH08420-RELATED"/>
    <property type="match status" value="1"/>
</dbReference>
<evidence type="ECO:0000259" key="3">
    <source>
        <dbReference type="PROSITE" id="PS50240"/>
    </source>
</evidence>
<feature type="chain" id="PRO_5035304294" description="Peptidase S1 domain-containing protein" evidence="2">
    <location>
        <begin position="17"/>
        <end position="277"/>
    </location>
</feature>
<dbReference type="PANTHER" id="PTHR24258">
    <property type="entry name" value="SERINE PROTEASE-RELATED"/>
    <property type="match status" value="1"/>
</dbReference>
<reference evidence="4" key="1">
    <citation type="submission" date="2021-11" db="EMBL/GenBank/DDBJ databases">
        <authorList>
            <person name="Schell T."/>
        </authorList>
    </citation>
    <scope>NUCLEOTIDE SEQUENCE</scope>
    <source>
        <strain evidence="4">M5</strain>
    </source>
</reference>
<accession>A0A8J2S5T4</accession>
<keyword evidence="5" id="KW-1185">Reference proteome</keyword>
<evidence type="ECO:0000313" key="5">
    <source>
        <dbReference type="Proteomes" id="UP000789390"/>
    </source>
</evidence>
<dbReference type="PRINTS" id="PR00722">
    <property type="entry name" value="CHYMOTRYPSIN"/>
</dbReference>
<dbReference type="Gene3D" id="2.40.10.10">
    <property type="entry name" value="Trypsin-like serine proteases"/>
    <property type="match status" value="1"/>
</dbReference>
<dbReference type="EMBL" id="CAKKLH010000296">
    <property type="protein sequence ID" value="CAH0109902.1"/>
    <property type="molecule type" value="Genomic_DNA"/>
</dbReference>
<dbReference type="InterPro" id="IPR001254">
    <property type="entry name" value="Trypsin_dom"/>
</dbReference>
<dbReference type="Pfam" id="PF00089">
    <property type="entry name" value="Trypsin"/>
    <property type="match status" value="1"/>
</dbReference>
<gene>
    <name evidence="4" type="ORF">DGAL_LOCUS13392</name>
</gene>
<dbReference type="InterPro" id="IPR043504">
    <property type="entry name" value="Peptidase_S1_PA_chymotrypsin"/>
</dbReference>
<evidence type="ECO:0000256" key="1">
    <source>
        <dbReference type="ARBA" id="ARBA00023157"/>
    </source>
</evidence>
<dbReference type="CDD" id="cd00190">
    <property type="entry name" value="Tryp_SPc"/>
    <property type="match status" value="1"/>
</dbReference>
<keyword evidence="1" id="KW-1015">Disulfide bond</keyword>
<sequence length="277" mass="30522">MTSLLFLIIGICSVAGRPNTNKTNDERIIEGELATAGQFPYVVSITDENNRHFCGGFIYNDRWIVTTASCTEGKTIFTMKVVVGQVNAMALDPNEQIFDVYSIVSFPEYNSTNKMNDIALLKLTKNIQFDYVNVDFIAYNQLDIINRTGLVMGWGATFEGGYESVHLHYAAGFILLTNFSSGCGSYSNSDEYDFNTMMCCGVSLVAVPPGSPCMYDEGSPFVQELVDPANSSLVIPTAVGIFSKTPSCALSSRSVYTRLSVYYYWLINTAGQQPTRP</sequence>
<comment type="caution">
    <text evidence="4">The sequence shown here is derived from an EMBL/GenBank/DDBJ whole genome shotgun (WGS) entry which is preliminary data.</text>
</comment>
<dbReference type="GO" id="GO:0004252">
    <property type="term" value="F:serine-type endopeptidase activity"/>
    <property type="evidence" value="ECO:0007669"/>
    <property type="project" value="InterPro"/>
</dbReference>
<dbReference type="InterPro" id="IPR001314">
    <property type="entry name" value="Peptidase_S1A"/>
</dbReference>
<name>A0A8J2S5T4_9CRUS</name>
<protein>
    <recommendedName>
        <fullName evidence="3">Peptidase S1 domain-containing protein</fullName>
    </recommendedName>
</protein>
<dbReference type="PROSITE" id="PS50240">
    <property type="entry name" value="TRYPSIN_DOM"/>
    <property type="match status" value="1"/>
</dbReference>
<dbReference type="OrthoDB" id="6331753at2759"/>
<feature type="signal peptide" evidence="2">
    <location>
        <begin position="1"/>
        <end position="16"/>
    </location>
</feature>